<evidence type="ECO:0000256" key="1">
    <source>
        <dbReference type="SAM" id="SignalP"/>
    </source>
</evidence>
<feature type="chain" id="PRO_5042093468" description="Lipoprotein" evidence="1">
    <location>
        <begin position="23"/>
        <end position="201"/>
    </location>
</feature>
<dbReference type="SUPFAM" id="SSF109998">
    <property type="entry name" value="Triger factor/SurA peptide-binding domain-like"/>
    <property type="match status" value="1"/>
</dbReference>
<dbReference type="EMBL" id="CP016778">
    <property type="protein sequence ID" value="ASY22126.1"/>
    <property type="molecule type" value="Genomic_DNA"/>
</dbReference>
<keyword evidence="1" id="KW-0732">Signal</keyword>
<dbReference type="Proteomes" id="UP000217194">
    <property type="component" value="Chromosome"/>
</dbReference>
<reference evidence="2 3" key="1">
    <citation type="submission" date="2016-07" db="EMBL/GenBank/DDBJ databases">
        <title>High microdiversification within the ubiquitous acI lineage of Actinobacteria.</title>
        <authorList>
            <person name="Neuenschwander S.M."/>
            <person name="Salcher M."/>
            <person name="Ghai R."/>
            <person name="Pernthaler J."/>
        </authorList>
    </citation>
    <scope>NUCLEOTIDE SEQUENCE [LARGE SCALE GENOMIC DNA]</scope>
    <source>
        <strain evidence="2">MMS-IIB-76</strain>
    </source>
</reference>
<name>A0AAC9YUS1_9ACTN</name>
<dbReference type="RefSeq" id="WP_095684313.1">
    <property type="nucleotide sequence ID" value="NZ_CP016775.1"/>
</dbReference>
<evidence type="ECO:0000313" key="3">
    <source>
        <dbReference type="Proteomes" id="UP000217194"/>
    </source>
</evidence>
<organism evidence="2 3">
    <name type="scientific">Candidatus Planktophila versatilis</name>
    <dbReference type="NCBI Taxonomy" id="1884905"/>
    <lineage>
        <taxon>Bacteria</taxon>
        <taxon>Bacillati</taxon>
        <taxon>Actinomycetota</taxon>
        <taxon>Actinomycetes</taxon>
        <taxon>Candidatus Nanopelagicales</taxon>
        <taxon>Candidatus Nanopelagicaceae</taxon>
        <taxon>Candidatus Planktophila</taxon>
    </lineage>
</organism>
<accession>A0AAC9YUS1</accession>
<dbReference type="PROSITE" id="PS51257">
    <property type="entry name" value="PROKAR_LIPOPROTEIN"/>
    <property type="match status" value="1"/>
</dbReference>
<evidence type="ECO:0000313" key="2">
    <source>
        <dbReference type="EMBL" id="ASY22126.1"/>
    </source>
</evidence>
<gene>
    <name evidence="2" type="ORF">A1sIIB76_00625</name>
</gene>
<dbReference type="InterPro" id="IPR027304">
    <property type="entry name" value="Trigger_fact/SurA_dom_sf"/>
</dbReference>
<sequence>MKKFLTVIAVLSALALTGCAKADTAASIGDITITQAQAQSKIDELLAERAKIDTADTQFETGNALNRSQLRFTIITTVFDEIAKELKITVSATELENSRQGIYSQIGGETELSKSLVAAQIAPSNFDRYLRATIISNKLSGALAMGGVAEAEVQARISELLQKKAEQLNVTVNPRYGVWDDASGDLIPGDSAGSAVVPSNK</sequence>
<evidence type="ECO:0008006" key="4">
    <source>
        <dbReference type="Google" id="ProtNLM"/>
    </source>
</evidence>
<protein>
    <recommendedName>
        <fullName evidence="4">Lipoprotein</fullName>
    </recommendedName>
</protein>
<dbReference type="Pfam" id="PF13624">
    <property type="entry name" value="SurA_N_3"/>
    <property type="match status" value="1"/>
</dbReference>
<feature type="signal peptide" evidence="1">
    <location>
        <begin position="1"/>
        <end position="22"/>
    </location>
</feature>
<dbReference type="AlphaFoldDB" id="A0AAC9YUS1"/>
<proteinExistence type="predicted"/>
<dbReference type="Gene3D" id="1.10.4030.10">
    <property type="entry name" value="Porin chaperone SurA, peptide-binding domain"/>
    <property type="match status" value="1"/>
</dbReference>